<dbReference type="Proteomes" id="UP001148662">
    <property type="component" value="Unassembled WGS sequence"/>
</dbReference>
<dbReference type="EMBL" id="JANHOG010002226">
    <property type="protein sequence ID" value="KAJ3525696.1"/>
    <property type="molecule type" value="Genomic_DNA"/>
</dbReference>
<keyword evidence="2" id="KW-1185">Reference proteome</keyword>
<reference evidence="1" key="1">
    <citation type="submission" date="2022-07" db="EMBL/GenBank/DDBJ databases">
        <title>Genome Sequence of Phlebia brevispora.</title>
        <authorList>
            <person name="Buettner E."/>
        </authorList>
    </citation>
    <scope>NUCLEOTIDE SEQUENCE</scope>
    <source>
        <strain evidence="1">MPL23</strain>
    </source>
</reference>
<evidence type="ECO:0000313" key="1">
    <source>
        <dbReference type="EMBL" id="KAJ3525696.1"/>
    </source>
</evidence>
<organism evidence="1 2">
    <name type="scientific">Phlebia brevispora</name>
    <dbReference type="NCBI Taxonomy" id="194682"/>
    <lineage>
        <taxon>Eukaryota</taxon>
        <taxon>Fungi</taxon>
        <taxon>Dikarya</taxon>
        <taxon>Basidiomycota</taxon>
        <taxon>Agaricomycotina</taxon>
        <taxon>Agaricomycetes</taxon>
        <taxon>Polyporales</taxon>
        <taxon>Meruliaceae</taxon>
        <taxon>Phlebia</taxon>
    </lineage>
</organism>
<accession>A0ACC1RUA4</accession>
<name>A0ACC1RUA4_9APHY</name>
<evidence type="ECO:0000313" key="2">
    <source>
        <dbReference type="Proteomes" id="UP001148662"/>
    </source>
</evidence>
<protein>
    <submittedName>
        <fullName evidence="1">Uncharacterized protein</fullName>
    </submittedName>
</protein>
<comment type="caution">
    <text evidence="1">The sequence shown here is derived from an EMBL/GenBank/DDBJ whole genome shotgun (WGS) entry which is preliminary data.</text>
</comment>
<gene>
    <name evidence="1" type="ORF">NM688_g8366</name>
</gene>
<sequence>MATKCGGSSSSRKTLKDCVRHFTPAWFAVIMGTGAISILFHNYPYADNSTPMKMFTYIFFFLNLALLVVFNVLTLARYIIFPDIWGIMIRHPVQSLYIGCYPMGAATLINIGVGLIYEEYSFGGRGFLYFLWACWWVDVILSFICAFALPLYRNRKTIQDHALSRMTAIWLLPVVTLIVASSSGGVLAPALLPLSEYHALLTLTLSAFMVAVGLALAFMILTMYLLRLIVYGVPQGASVISVFIPLGPMGQGGYSILLLGQGFRTILPLKNNSQVLTDAATGETINVICVCVAFVLWALGTMWLLYAILAVQEVLRSTRFPFKLPFWGLIFPNGVYANLTIQLYRDLDINSLRVWGAIYSGVTLCLWIIVFIRTLTMLRSGAIFESPCIEEIDMARGMEKHTEEAKGKDNAQVFYQNGSGDGSATGALVTSQSM</sequence>
<proteinExistence type="predicted"/>